<dbReference type="InterPro" id="IPR013762">
    <property type="entry name" value="Integrase-like_cat_sf"/>
</dbReference>
<dbReference type="InterPro" id="IPR010998">
    <property type="entry name" value="Integrase_recombinase_N"/>
</dbReference>
<dbReference type="GO" id="GO:0006310">
    <property type="term" value="P:DNA recombination"/>
    <property type="evidence" value="ECO:0007669"/>
    <property type="project" value="UniProtKB-KW"/>
</dbReference>
<evidence type="ECO:0000313" key="7">
    <source>
        <dbReference type="Proteomes" id="UP000308917"/>
    </source>
</evidence>
<dbReference type="PANTHER" id="PTHR30629:SF2">
    <property type="entry name" value="PROPHAGE INTEGRASE INTS-RELATED"/>
    <property type="match status" value="1"/>
</dbReference>
<dbReference type="PROSITE" id="PS51898">
    <property type="entry name" value="TYR_RECOMBINASE"/>
    <property type="match status" value="1"/>
</dbReference>
<evidence type="ECO:0000256" key="1">
    <source>
        <dbReference type="ARBA" id="ARBA00008857"/>
    </source>
</evidence>
<dbReference type="Pfam" id="PF22022">
    <property type="entry name" value="Phage_int_M"/>
    <property type="match status" value="1"/>
</dbReference>
<dbReference type="GO" id="GO:0015074">
    <property type="term" value="P:DNA integration"/>
    <property type="evidence" value="ECO:0007669"/>
    <property type="project" value="UniProtKB-KW"/>
</dbReference>
<keyword evidence="4" id="KW-0233">DNA recombination</keyword>
<comment type="similarity">
    <text evidence="1">Belongs to the 'phage' integrase family.</text>
</comment>
<dbReference type="InterPro" id="IPR038488">
    <property type="entry name" value="Integrase_DNA-bd_sf"/>
</dbReference>
<keyword evidence="2" id="KW-0229">DNA integration</keyword>
<dbReference type="SUPFAM" id="SSF56349">
    <property type="entry name" value="DNA breaking-rejoining enzymes"/>
    <property type="match status" value="1"/>
</dbReference>
<dbReference type="InterPro" id="IPR053876">
    <property type="entry name" value="Phage_int_M"/>
</dbReference>
<keyword evidence="3" id="KW-0238">DNA-binding</keyword>
<dbReference type="Gene3D" id="1.10.443.10">
    <property type="entry name" value="Intergrase catalytic core"/>
    <property type="match status" value="1"/>
</dbReference>
<dbReference type="InterPro" id="IPR011010">
    <property type="entry name" value="DNA_brk_join_enz"/>
</dbReference>
<gene>
    <name evidence="6" type="ORF">E9531_15500</name>
</gene>
<dbReference type="GO" id="GO:0003677">
    <property type="term" value="F:DNA binding"/>
    <property type="evidence" value="ECO:0007669"/>
    <property type="project" value="UniProtKB-KW"/>
</dbReference>
<dbReference type="RefSeq" id="WP_136574683.1">
    <property type="nucleotide sequence ID" value="NZ_STFG01000026.1"/>
</dbReference>
<protein>
    <submittedName>
        <fullName evidence="6">DUF4102 domain-containing protein</fullName>
    </submittedName>
</protein>
<keyword evidence="7" id="KW-1185">Reference proteome</keyword>
<comment type="caution">
    <text evidence="6">The sequence shown here is derived from an EMBL/GenBank/DDBJ whole genome shotgun (WGS) entry which is preliminary data.</text>
</comment>
<name>A0A4S8EYA0_9BURK</name>
<feature type="domain" description="Tyr recombinase" evidence="5">
    <location>
        <begin position="215"/>
        <end position="386"/>
    </location>
</feature>
<dbReference type="InterPro" id="IPR002104">
    <property type="entry name" value="Integrase_catalytic"/>
</dbReference>
<dbReference type="Pfam" id="PF00589">
    <property type="entry name" value="Phage_integrase"/>
    <property type="match status" value="1"/>
</dbReference>
<evidence type="ECO:0000256" key="2">
    <source>
        <dbReference type="ARBA" id="ARBA00022908"/>
    </source>
</evidence>
<dbReference type="CDD" id="cd00801">
    <property type="entry name" value="INT_P4_C"/>
    <property type="match status" value="1"/>
</dbReference>
<dbReference type="AlphaFoldDB" id="A0A4S8EYA0"/>
<proteinExistence type="inferred from homology"/>
<dbReference type="InterPro" id="IPR050808">
    <property type="entry name" value="Phage_Integrase"/>
</dbReference>
<evidence type="ECO:0000256" key="4">
    <source>
        <dbReference type="ARBA" id="ARBA00023172"/>
    </source>
</evidence>
<organism evidence="6 7">
    <name type="scientific">Lampropedia puyangensis</name>
    <dbReference type="NCBI Taxonomy" id="1330072"/>
    <lineage>
        <taxon>Bacteria</taxon>
        <taxon>Pseudomonadati</taxon>
        <taxon>Pseudomonadota</taxon>
        <taxon>Betaproteobacteria</taxon>
        <taxon>Burkholderiales</taxon>
        <taxon>Comamonadaceae</taxon>
        <taxon>Lampropedia</taxon>
    </lineage>
</organism>
<dbReference type="Gene3D" id="3.30.160.390">
    <property type="entry name" value="Integrase, DNA-binding domain"/>
    <property type="match status" value="1"/>
</dbReference>
<dbReference type="InterPro" id="IPR025166">
    <property type="entry name" value="Integrase_DNA_bind_dom"/>
</dbReference>
<reference evidence="6 7" key="1">
    <citation type="journal article" date="2015" name="Antonie Van Leeuwenhoek">
        <title>Lampropedia puyangensis sp. nov., isolated from symptomatic bark of Populus ? euramericana canker and emended description of Lampropedia hyalina (Ehrenberg 1832) Lee et al. 2004.</title>
        <authorList>
            <person name="Li Y."/>
            <person name="Wang T."/>
            <person name="Piao C.G."/>
            <person name="Wang L.F."/>
            <person name="Tian G.Z."/>
            <person name="Zhu T.H."/>
            <person name="Guo M.W."/>
        </authorList>
    </citation>
    <scope>NUCLEOTIDE SEQUENCE [LARGE SCALE GENOMIC DNA]</scope>
    <source>
        <strain evidence="6 7">2-bin</strain>
    </source>
</reference>
<accession>A0A4S8EYA0</accession>
<dbReference type="Proteomes" id="UP000308917">
    <property type="component" value="Unassembled WGS sequence"/>
</dbReference>
<evidence type="ECO:0000259" key="5">
    <source>
        <dbReference type="PROSITE" id="PS51898"/>
    </source>
</evidence>
<dbReference type="OrthoDB" id="9775880at2"/>
<dbReference type="Gene3D" id="1.10.150.130">
    <property type="match status" value="1"/>
</dbReference>
<dbReference type="Pfam" id="PF13356">
    <property type="entry name" value="Arm-DNA-bind_3"/>
    <property type="match status" value="1"/>
</dbReference>
<dbReference type="EMBL" id="STFG01000026">
    <property type="protein sequence ID" value="THT97701.1"/>
    <property type="molecule type" value="Genomic_DNA"/>
</dbReference>
<evidence type="ECO:0000313" key="6">
    <source>
        <dbReference type="EMBL" id="THT97701.1"/>
    </source>
</evidence>
<evidence type="ECO:0000256" key="3">
    <source>
        <dbReference type="ARBA" id="ARBA00023125"/>
    </source>
</evidence>
<sequence>MPKKAKELSIRAVQQLKEDGRYAVGGADGLHLRISNGSKAWVLRMLVGEKRRDLGLGSFPQIGLAEARDLAREMRKSVQAGQIPITPRKLAKEQLLAQQSTSKTFKECALALIASKSSEWKNAKHQQQWANTLTTYAYPTIGALAVDQIELPHILACLEPIWLSKTETASRLRGRIESVLDYATVRKYRSGENPARWKGHLDSILPKPSKVQKVEHHPAMPIDEVPAFIQSVVHKRGLAAQAMIFLILTATRSGETRGARWDELDLENKVWVIPADRTKTSTEHRVPLSTQALTLLSALPRINQSPFVFASPGGHQLSDMALNQMMRRMELKYVPHGFRSSFRDWAAERTNHPRELAEQALAHTLINKVEAAYRRGDALEKRRIMMQQWADHCIQSQK</sequence>
<dbReference type="PANTHER" id="PTHR30629">
    <property type="entry name" value="PROPHAGE INTEGRASE"/>
    <property type="match status" value="1"/>
</dbReference>